<sequence length="195" mass="22118">MEVDQPQQTSQRKNVDCAVEKIKGNKENKQKLRTRMGSKLSRGVRVWVATRTPLSWETAIAVSGLEAIERQPSIPIMDSSLRRLFVNSADRLQQWGFRWAKESGFLLPAEEKFILEAVEGLKDAQDRRAIIIVVFIIGWRERQGSVVKMPKIFDTCISNVVWRAIIIGNGGASVHRTRPSAWAWQCGRKEDITTG</sequence>
<name>A0ABD1XLX2_9MARC</name>
<comment type="caution">
    <text evidence="1">The sequence shown here is derived from an EMBL/GenBank/DDBJ whole genome shotgun (WGS) entry which is preliminary data.</text>
</comment>
<dbReference type="EMBL" id="JBHFFA010000008">
    <property type="protein sequence ID" value="KAL2609951.1"/>
    <property type="molecule type" value="Genomic_DNA"/>
</dbReference>
<dbReference type="Proteomes" id="UP001605036">
    <property type="component" value="Unassembled WGS sequence"/>
</dbReference>
<organism evidence="1 2">
    <name type="scientific">Riccia fluitans</name>
    <dbReference type="NCBI Taxonomy" id="41844"/>
    <lineage>
        <taxon>Eukaryota</taxon>
        <taxon>Viridiplantae</taxon>
        <taxon>Streptophyta</taxon>
        <taxon>Embryophyta</taxon>
        <taxon>Marchantiophyta</taxon>
        <taxon>Marchantiopsida</taxon>
        <taxon>Marchantiidae</taxon>
        <taxon>Marchantiales</taxon>
        <taxon>Ricciaceae</taxon>
        <taxon>Riccia</taxon>
    </lineage>
</organism>
<proteinExistence type="predicted"/>
<evidence type="ECO:0000313" key="1">
    <source>
        <dbReference type="EMBL" id="KAL2609951.1"/>
    </source>
</evidence>
<evidence type="ECO:0000313" key="2">
    <source>
        <dbReference type="Proteomes" id="UP001605036"/>
    </source>
</evidence>
<dbReference type="AlphaFoldDB" id="A0ABD1XLX2"/>
<accession>A0ABD1XLX2</accession>
<protein>
    <submittedName>
        <fullName evidence="1">Uncharacterized protein</fullName>
    </submittedName>
</protein>
<gene>
    <name evidence="1" type="ORF">R1flu_028524</name>
</gene>
<reference evidence="1 2" key="1">
    <citation type="submission" date="2024-09" db="EMBL/GenBank/DDBJ databases">
        <title>Chromosome-scale assembly of Riccia fluitans.</title>
        <authorList>
            <person name="Paukszto L."/>
            <person name="Sawicki J."/>
            <person name="Karawczyk K."/>
            <person name="Piernik-Szablinska J."/>
            <person name="Szczecinska M."/>
            <person name="Mazdziarz M."/>
        </authorList>
    </citation>
    <scope>NUCLEOTIDE SEQUENCE [LARGE SCALE GENOMIC DNA]</scope>
    <source>
        <strain evidence="1">Rf_01</strain>
        <tissue evidence="1">Aerial parts of the thallus</tissue>
    </source>
</reference>
<keyword evidence="2" id="KW-1185">Reference proteome</keyword>